<dbReference type="PANTHER" id="PTHR36617:SF15">
    <property type="entry name" value="REVERSE TRANSCRIPTASE ZINC-BINDING DOMAIN-CONTAINING PROTEIN"/>
    <property type="match status" value="1"/>
</dbReference>
<reference evidence="1 2" key="1">
    <citation type="journal article" date="2023" name="Plants (Basel)">
        <title>Bridging the Gap: Combining Genomics and Transcriptomics Approaches to Understand Stylosanthes scabra, an Orphan Legume from the Brazilian Caatinga.</title>
        <authorList>
            <person name="Ferreira-Neto J.R.C."/>
            <person name="da Silva M.D."/>
            <person name="Binneck E."/>
            <person name="de Melo N.F."/>
            <person name="da Silva R.H."/>
            <person name="de Melo A.L.T.M."/>
            <person name="Pandolfi V."/>
            <person name="Bustamante F.O."/>
            <person name="Brasileiro-Vidal A.C."/>
            <person name="Benko-Iseppon A.M."/>
        </authorList>
    </citation>
    <scope>NUCLEOTIDE SEQUENCE [LARGE SCALE GENOMIC DNA]</scope>
    <source>
        <tissue evidence="1">Leaves</tissue>
    </source>
</reference>
<gene>
    <name evidence="1" type="ORF">PIB30_087595</name>
</gene>
<sequence>MEGGLDVAVAKRGGKVGGGVWDSILGINTSDKELSEIFRQGKHLVVGDGRKVRFWHDVWLKDGVMKELFPRLFMLSSDKEETGTKISVSVPKISVFSVPPNWRDWGTGD</sequence>
<evidence type="ECO:0000313" key="1">
    <source>
        <dbReference type="EMBL" id="MED6164220.1"/>
    </source>
</evidence>
<dbReference type="PANTHER" id="PTHR36617">
    <property type="entry name" value="PROTEIN, PUTATIVE-RELATED"/>
    <property type="match status" value="1"/>
</dbReference>
<dbReference type="Proteomes" id="UP001341840">
    <property type="component" value="Unassembled WGS sequence"/>
</dbReference>
<dbReference type="EMBL" id="JASCZI010122379">
    <property type="protein sequence ID" value="MED6164220.1"/>
    <property type="molecule type" value="Genomic_DNA"/>
</dbReference>
<name>A0ABU6USD0_9FABA</name>
<comment type="caution">
    <text evidence="1">The sequence shown here is derived from an EMBL/GenBank/DDBJ whole genome shotgun (WGS) entry which is preliminary data.</text>
</comment>
<evidence type="ECO:0000313" key="2">
    <source>
        <dbReference type="Proteomes" id="UP001341840"/>
    </source>
</evidence>
<accession>A0ABU6USD0</accession>
<protein>
    <submittedName>
        <fullName evidence="1">Uncharacterized protein</fullName>
    </submittedName>
</protein>
<organism evidence="1 2">
    <name type="scientific">Stylosanthes scabra</name>
    <dbReference type="NCBI Taxonomy" id="79078"/>
    <lineage>
        <taxon>Eukaryota</taxon>
        <taxon>Viridiplantae</taxon>
        <taxon>Streptophyta</taxon>
        <taxon>Embryophyta</taxon>
        <taxon>Tracheophyta</taxon>
        <taxon>Spermatophyta</taxon>
        <taxon>Magnoliopsida</taxon>
        <taxon>eudicotyledons</taxon>
        <taxon>Gunneridae</taxon>
        <taxon>Pentapetalae</taxon>
        <taxon>rosids</taxon>
        <taxon>fabids</taxon>
        <taxon>Fabales</taxon>
        <taxon>Fabaceae</taxon>
        <taxon>Papilionoideae</taxon>
        <taxon>50 kb inversion clade</taxon>
        <taxon>dalbergioids sensu lato</taxon>
        <taxon>Dalbergieae</taxon>
        <taxon>Pterocarpus clade</taxon>
        <taxon>Stylosanthes</taxon>
    </lineage>
</organism>
<keyword evidence="2" id="KW-1185">Reference proteome</keyword>
<proteinExistence type="predicted"/>